<gene>
    <name evidence="2" type="ORF">BKK80_03770</name>
</gene>
<dbReference type="Pfam" id="PF00561">
    <property type="entry name" value="Abhydrolase_1"/>
    <property type="match status" value="1"/>
</dbReference>
<dbReference type="RefSeq" id="WP_071010937.1">
    <property type="nucleotide sequence ID" value="NZ_CP017754.1"/>
</dbReference>
<reference evidence="2 3" key="1">
    <citation type="submission" date="2016-10" db="EMBL/GenBank/DDBJ databases">
        <title>Complete genome sequences of three Cupriavidus strains isolated from various Malaysian environments.</title>
        <authorList>
            <person name="Abdullah A.A.-A."/>
            <person name="Shafie N.A.H."/>
            <person name="Lau N.S."/>
        </authorList>
    </citation>
    <scope>NUCLEOTIDE SEQUENCE [LARGE SCALE GENOMIC DNA]</scope>
    <source>
        <strain evidence="2 3">USMAA1020</strain>
    </source>
</reference>
<protein>
    <submittedName>
        <fullName evidence="2">GntR family transcriptional regulator</fullName>
    </submittedName>
</protein>
<accession>A0ABM6F0V9</accession>
<evidence type="ECO:0000313" key="3">
    <source>
        <dbReference type="Proteomes" id="UP000177515"/>
    </source>
</evidence>
<dbReference type="InterPro" id="IPR029058">
    <property type="entry name" value="AB_hydrolase_fold"/>
</dbReference>
<keyword evidence="3" id="KW-1185">Reference proteome</keyword>
<dbReference type="Proteomes" id="UP000177515">
    <property type="component" value="Chromosome 1"/>
</dbReference>
<sequence>MSSTTPPPTERIALAGPAGHIDVLRDAPVGPMRGVAVVAHPHPELGGTALHKVPQQLARALQSFGFLTLRPNFRGVGRSEGTHDQGIGETEDLLAVVASLRAAHPDGELALAGFSFGAFVQSHVAGRLVQAGVAIHHLILAGIPAGAIAGRRDYDTPAVPAHALVVHGERDETVPLGHVFEWARPQQLPVVVIPGADHFFSGRLPVLRGVAERYLRRPPEAA</sequence>
<proteinExistence type="predicted"/>
<evidence type="ECO:0000259" key="1">
    <source>
        <dbReference type="Pfam" id="PF00561"/>
    </source>
</evidence>
<name>A0ABM6F0V9_9BURK</name>
<dbReference type="EMBL" id="CP017754">
    <property type="protein sequence ID" value="AOZ05038.1"/>
    <property type="molecule type" value="Genomic_DNA"/>
</dbReference>
<organism evidence="2 3">
    <name type="scientific">Cupriavidus malaysiensis</name>
    <dbReference type="NCBI Taxonomy" id="367825"/>
    <lineage>
        <taxon>Bacteria</taxon>
        <taxon>Pseudomonadati</taxon>
        <taxon>Pseudomonadota</taxon>
        <taxon>Betaproteobacteria</taxon>
        <taxon>Burkholderiales</taxon>
        <taxon>Burkholderiaceae</taxon>
        <taxon>Cupriavidus</taxon>
    </lineage>
</organism>
<dbReference type="PANTHER" id="PTHR42103:SF2">
    <property type="entry name" value="AB HYDROLASE-1 DOMAIN-CONTAINING PROTEIN"/>
    <property type="match status" value="1"/>
</dbReference>
<dbReference type="SUPFAM" id="SSF53474">
    <property type="entry name" value="alpha/beta-Hydrolases"/>
    <property type="match status" value="1"/>
</dbReference>
<evidence type="ECO:0000313" key="2">
    <source>
        <dbReference type="EMBL" id="AOZ05038.1"/>
    </source>
</evidence>
<feature type="domain" description="AB hydrolase-1" evidence="1">
    <location>
        <begin position="50"/>
        <end position="128"/>
    </location>
</feature>
<dbReference type="InterPro" id="IPR000073">
    <property type="entry name" value="AB_hydrolase_1"/>
</dbReference>
<dbReference type="Gene3D" id="3.40.50.1820">
    <property type="entry name" value="alpha/beta hydrolase"/>
    <property type="match status" value="1"/>
</dbReference>
<dbReference type="PANTHER" id="PTHR42103">
    <property type="entry name" value="ALPHA/BETA-HYDROLASES SUPERFAMILY PROTEIN"/>
    <property type="match status" value="1"/>
</dbReference>